<reference evidence="3" key="1">
    <citation type="journal article" date="2019" name="Int. J. Syst. Evol. Microbiol.">
        <title>The Global Catalogue of Microorganisms (GCM) 10K type strain sequencing project: providing services to taxonomists for standard genome sequencing and annotation.</title>
        <authorList>
            <consortium name="The Broad Institute Genomics Platform"/>
            <consortium name="The Broad Institute Genome Sequencing Center for Infectious Disease"/>
            <person name="Wu L."/>
            <person name="Ma J."/>
        </authorList>
    </citation>
    <scope>NUCLEOTIDE SEQUENCE [LARGE SCALE GENOMIC DNA]</scope>
    <source>
        <strain evidence="3">JCM 18514</strain>
    </source>
</reference>
<keyword evidence="1" id="KW-0472">Membrane</keyword>
<gene>
    <name evidence="2" type="ORF">GCM10023346_13920</name>
</gene>
<feature type="transmembrane region" description="Helical" evidence="1">
    <location>
        <begin position="43"/>
        <end position="63"/>
    </location>
</feature>
<proteinExistence type="predicted"/>
<keyword evidence="3" id="KW-1185">Reference proteome</keyword>
<comment type="caution">
    <text evidence="2">The sequence shown here is derived from an EMBL/GenBank/DDBJ whole genome shotgun (WGS) entry which is preliminary data.</text>
</comment>
<protein>
    <submittedName>
        <fullName evidence="2">Uncharacterized protein</fullName>
    </submittedName>
</protein>
<dbReference type="RefSeq" id="WP_345448552.1">
    <property type="nucleotide sequence ID" value="NZ_BAABKK010000010.1"/>
</dbReference>
<sequence>MVSNPVVKPKVATPALIISSAALALCAVFVLQNLTVSWPPDAVQVFGWAAVLPSTLIVSIIWLMRTHRRRAWLADARVRWSRFEKAKRAHRTTAEITVLSIDALEPTGAWITINWNRFGHVQRAWLEALEEPIWGGSVLLITPDPAQVRPSAPWPAIYYIQAASFLAWAPGKEGLSRVRRERLGSSMSFK</sequence>
<accession>A0ABP9SA69</accession>
<organism evidence="2 3">
    <name type="scientific">Arthrobacter gyeryongensis</name>
    <dbReference type="NCBI Taxonomy" id="1650592"/>
    <lineage>
        <taxon>Bacteria</taxon>
        <taxon>Bacillati</taxon>
        <taxon>Actinomycetota</taxon>
        <taxon>Actinomycetes</taxon>
        <taxon>Micrococcales</taxon>
        <taxon>Micrococcaceae</taxon>
        <taxon>Arthrobacter</taxon>
    </lineage>
</organism>
<evidence type="ECO:0000313" key="3">
    <source>
        <dbReference type="Proteomes" id="UP001500200"/>
    </source>
</evidence>
<evidence type="ECO:0000256" key="1">
    <source>
        <dbReference type="SAM" id="Phobius"/>
    </source>
</evidence>
<dbReference type="EMBL" id="BAABKK010000010">
    <property type="protein sequence ID" value="GAA5192290.1"/>
    <property type="molecule type" value="Genomic_DNA"/>
</dbReference>
<keyword evidence="1" id="KW-0812">Transmembrane</keyword>
<dbReference type="Proteomes" id="UP001500200">
    <property type="component" value="Unassembled WGS sequence"/>
</dbReference>
<keyword evidence="1" id="KW-1133">Transmembrane helix</keyword>
<name>A0ABP9SA69_9MICC</name>
<feature type="transmembrane region" description="Helical" evidence="1">
    <location>
        <begin position="12"/>
        <end position="31"/>
    </location>
</feature>
<evidence type="ECO:0000313" key="2">
    <source>
        <dbReference type="EMBL" id="GAA5192290.1"/>
    </source>
</evidence>